<dbReference type="Proteomes" id="UP000039865">
    <property type="component" value="Unassembled WGS sequence"/>
</dbReference>
<gene>
    <name evidence="1" type="primary">Contig14421.g15369</name>
    <name evidence="1" type="ORF">STYLEM_20427</name>
</gene>
<evidence type="ECO:0000313" key="2">
    <source>
        <dbReference type="Proteomes" id="UP000039865"/>
    </source>
</evidence>
<dbReference type="InterPro" id="IPR011992">
    <property type="entry name" value="EF-hand-dom_pair"/>
</dbReference>
<keyword evidence="2" id="KW-1185">Reference proteome</keyword>
<dbReference type="AlphaFoldDB" id="A0A078BA28"/>
<proteinExistence type="predicted"/>
<dbReference type="OrthoDB" id="283823at2759"/>
<dbReference type="EMBL" id="CCKQ01019254">
    <property type="protein sequence ID" value="CDW91274.1"/>
    <property type="molecule type" value="Genomic_DNA"/>
</dbReference>
<evidence type="ECO:0000313" key="1">
    <source>
        <dbReference type="EMBL" id="CDW91274.1"/>
    </source>
</evidence>
<accession>A0A078BA28</accession>
<sequence>MARAGKGKISEMDKKYFREIFNLHAKDEKIDYAALCRIFEMVDFKPNEKQEAEFKSMFAKKDLLGFNDFLQIFSLKSNNQYNEIDVKNAFRLLSKEYERPGFIKLDRVKDILGEMGLQDVEILQLTNQLNSLCDEHGMFNFEEFVKSAF</sequence>
<protein>
    <submittedName>
        <fullName evidence="1">Calmodulin-like protein</fullName>
    </submittedName>
</protein>
<reference evidence="1 2" key="1">
    <citation type="submission" date="2014-06" db="EMBL/GenBank/DDBJ databases">
        <authorList>
            <person name="Swart Estienne"/>
        </authorList>
    </citation>
    <scope>NUCLEOTIDE SEQUENCE [LARGE SCALE GENOMIC DNA]</scope>
    <source>
        <strain evidence="1 2">130c</strain>
    </source>
</reference>
<dbReference type="OMA" id="YFREIFN"/>
<dbReference type="InParanoid" id="A0A078BA28"/>
<dbReference type="SUPFAM" id="SSF47473">
    <property type="entry name" value="EF-hand"/>
    <property type="match status" value="1"/>
</dbReference>
<name>A0A078BA28_STYLE</name>
<organism evidence="1 2">
    <name type="scientific">Stylonychia lemnae</name>
    <name type="common">Ciliate</name>
    <dbReference type="NCBI Taxonomy" id="5949"/>
    <lineage>
        <taxon>Eukaryota</taxon>
        <taxon>Sar</taxon>
        <taxon>Alveolata</taxon>
        <taxon>Ciliophora</taxon>
        <taxon>Intramacronucleata</taxon>
        <taxon>Spirotrichea</taxon>
        <taxon>Stichotrichia</taxon>
        <taxon>Sporadotrichida</taxon>
        <taxon>Oxytrichidae</taxon>
        <taxon>Stylonychinae</taxon>
        <taxon>Stylonychia</taxon>
    </lineage>
</organism>
<dbReference type="Gene3D" id="1.10.238.10">
    <property type="entry name" value="EF-hand"/>
    <property type="match status" value="1"/>
</dbReference>